<keyword evidence="3" id="KW-1185">Reference proteome</keyword>
<gene>
    <name evidence="2" type="ORF">HGH92_29850</name>
</gene>
<dbReference type="PANTHER" id="PTHR30273">
    <property type="entry name" value="PERIPLASMIC SIGNAL SENSOR AND SIGMA FACTOR ACTIVATOR FECR-RELATED"/>
    <property type="match status" value="1"/>
</dbReference>
<reference evidence="2 3" key="1">
    <citation type="submission" date="2020-04" db="EMBL/GenBank/DDBJ databases">
        <authorList>
            <person name="Yin C."/>
        </authorList>
    </citation>
    <scope>NUCLEOTIDE SEQUENCE [LARGE SCALE GENOMIC DNA]</scope>
    <source>
        <strain evidence="2 3">Ae27</strain>
    </source>
</reference>
<organism evidence="2 3">
    <name type="scientific">Chitinophaga varians</name>
    <dbReference type="NCBI Taxonomy" id="2202339"/>
    <lineage>
        <taxon>Bacteria</taxon>
        <taxon>Pseudomonadati</taxon>
        <taxon>Bacteroidota</taxon>
        <taxon>Chitinophagia</taxon>
        <taxon>Chitinophagales</taxon>
        <taxon>Chitinophagaceae</taxon>
        <taxon>Chitinophaga</taxon>
    </lineage>
</organism>
<comment type="caution">
    <text evidence="2">The sequence shown here is derived from an EMBL/GenBank/DDBJ whole genome shotgun (WGS) entry which is preliminary data.</text>
</comment>
<dbReference type="PIRSF" id="PIRSF018266">
    <property type="entry name" value="FecR"/>
    <property type="match status" value="1"/>
</dbReference>
<sequence>MARKDYLSYSARDFALDEDFQQWVLQPSTRNVFWEHWLQQHPEKENDIREAKQLLQGISFTSYQLSEGQKEELWAAISGGLEDEAPITATATRSHWRQLWKYAAVLLSGMLLAGGWSWWREDHTPAIVSAHTRLGETKTLLLPDSSEVTLNADSRLLYATSGKQREVWLDGEAFFHVKHTVSHQRFVVHTYDNINVEVLGTQFNVNSAGKEVVVVLQQGKIQLNIEGRNTSMALQPGEMVRYNKQDGDFTKSSVNASQYVSWHTGRLVMDDYSLADAAAFMQQVFGKTIIVPDTQLLKYKVSGSMPIIYNADTMLVQLEKVFRMKFNQKGDEVWIQKK</sequence>
<proteinExistence type="predicted"/>
<name>A0A847S2C5_9BACT</name>
<dbReference type="RefSeq" id="WP_168874511.1">
    <property type="nucleotide sequence ID" value="NZ_JABAIA010000004.1"/>
</dbReference>
<dbReference type="Proteomes" id="UP000570474">
    <property type="component" value="Unassembled WGS sequence"/>
</dbReference>
<dbReference type="Gene3D" id="3.55.50.30">
    <property type="match status" value="1"/>
</dbReference>
<protein>
    <recommendedName>
        <fullName evidence="1">FecR protein domain-containing protein</fullName>
    </recommendedName>
</protein>
<dbReference type="PANTHER" id="PTHR30273:SF2">
    <property type="entry name" value="PROTEIN FECR"/>
    <property type="match status" value="1"/>
</dbReference>
<dbReference type="InterPro" id="IPR012373">
    <property type="entry name" value="Ferrdict_sens_TM"/>
</dbReference>
<dbReference type="EMBL" id="JABAIA010000004">
    <property type="protein sequence ID" value="NLR68544.1"/>
    <property type="molecule type" value="Genomic_DNA"/>
</dbReference>
<accession>A0A847S2C5</accession>
<dbReference type="Gene3D" id="2.60.120.1440">
    <property type="match status" value="1"/>
</dbReference>
<dbReference type="Pfam" id="PF04773">
    <property type="entry name" value="FecR"/>
    <property type="match status" value="1"/>
</dbReference>
<evidence type="ECO:0000259" key="1">
    <source>
        <dbReference type="Pfam" id="PF04773"/>
    </source>
</evidence>
<dbReference type="InterPro" id="IPR006860">
    <property type="entry name" value="FecR"/>
</dbReference>
<feature type="domain" description="FecR protein" evidence="1">
    <location>
        <begin position="131"/>
        <end position="221"/>
    </location>
</feature>
<dbReference type="GO" id="GO:0016989">
    <property type="term" value="F:sigma factor antagonist activity"/>
    <property type="evidence" value="ECO:0007669"/>
    <property type="project" value="TreeGrafter"/>
</dbReference>
<dbReference type="AlphaFoldDB" id="A0A847S2C5"/>
<evidence type="ECO:0000313" key="3">
    <source>
        <dbReference type="Proteomes" id="UP000570474"/>
    </source>
</evidence>
<evidence type="ECO:0000313" key="2">
    <source>
        <dbReference type="EMBL" id="NLR68544.1"/>
    </source>
</evidence>